<dbReference type="SUPFAM" id="SSF51735">
    <property type="entry name" value="NAD(P)-binding Rossmann-fold domains"/>
    <property type="match status" value="1"/>
</dbReference>
<reference evidence="2" key="1">
    <citation type="submission" date="2017-01" db="EMBL/GenBank/DDBJ databases">
        <title>Identification and characterization of the ficellomycin biosynthesis gene cluster from Streptomyces ficellus NRRL8067.</title>
        <authorList>
            <person name="Zhang H."/>
        </authorList>
    </citation>
    <scope>NUCLEOTIDE SEQUENCE</scope>
    <source>
        <strain evidence="2">NRRL8067</strain>
    </source>
</reference>
<dbReference type="PANTHER" id="PTHR43355:SF2">
    <property type="entry name" value="FLAVIN REDUCTASE (NADPH)"/>
    <property type="match status" value="1"/>
</dbReference>
<sequence>MKITLFGATGMVGRRIAAEAARRGHDVVAVSRSGVLPVDGPGVTALAADAGAPEQVAGAVAGADVVASALVPPRDGTDPRAPFTAVYDAFLDGVRAGGVRRVAVVGGAGSLTVGERGTALMDTPGFPAEYRGEALAHADLLAALRTVTDLDWSYVSPAAVIAPGARTGTYRLGGDTLLTDADGNSTISAEDYAVAFVDHLEGGDHLRRRTSVAY</sequence>
<dbReference type="Gene3D" id="3.40.50.720">
    <property type="entry name" value="NAD(P)-binding Rossmann-like Domain"/>
    <property type="match status" value="1"/>
</dbReference>
<dbReference type="EMBL" id="KY454693">
    <property type="protein sequence ID" value="ARF06244.1"/>
    <property type="molecule type" value="Genomic_DNA"/>
</dbReference>
<dbReference type="InterPro" id="IPR016040">
    <property type="entry name" value="NAD(P)-bd_dom"/>
</dbReference>
<evidence type="ECO:0000259" key="1">
    <source>
        <dbReference type="Pfam" id="PF13460"/>
    </source>
</evidence>
<evidence type="ECO:0000313" key="2">
    <source>
        <dbReference type="EMBL" id="ARF06244.1"/>
    </source>
</evidence>
<dbReference type="AlphaFoldDB" id="A0A1W5T2I0"/>
<reference evidence="3 4" key="2">
    <citation type="submission" date="2018-12" db="EMBL/GenBank/DDBJ databases">
        <title>Complete genome sequence of Streptomyces ficellus NRRL8067, the producer of ficellomycin, feldamycin and nojirimycin.</title>
        <authorList>
            <person name="Zhang H."/>
            <person name="Yue R."/>
            <person name="Liu Y."/>
            <person name="Li M."/>
            <person name="Mu H."/>
            <person name="Zhang J."/>
        </authorList>
    </citation>
    <scope>NUCLEOTIDE SEQUENCE [LARGE SCALE GENOMIC DNA]</scope>
    <source>
        <strain evidence="3 4">NRRL 8067</strain>
    </source>
</reference>
<dbReference type="InterPro" id="IPR051606">
    <property type="entry name" value="Polyketide_Oxido-like"/>
</dbReference>
<dbReference type="RefSeq" id="WP_156691711.1">
    <property type="nucleotide sequence ID" value="NZ_CP034279.1"/>
</dbReference>
<dbReference type="Pfam" id="PF13460">
    <property type="entry name" value="NAD_binding_10"/>
    <property type="match status" value="1"/>
</dbReference>
<name>A0A1W5T2I0_9ACTN</name>
<keyword evidence="4" id="KW-1185">Reference proteome</keyword>
<dbReference type="InterPro" id="IPR036291">
    <property type="entry name" value="NAD(P)-bd_dom_sf"/>
</dbReference>
<gene>
    <name evidence="3" type="ORF">EIZ62_06240</name>
</gene>
<proteinExistence type="predicted"/>
<dbReference type="EMBL" id="CP034279">
    <property type="protein sequence ID" value="QGV77892.1"/>
    <property type="molecule type" value="Genomic_DNA"/>
</dbReference>
<feature type="domain" description="NAD(P)-binding" evidence="1">
    <location>
        <begin position="7"/>
        <end position="198"/>
    </location>
</feature>
<dbReference type="KEGG" id="sfic:EIZ62_06240"/>
<organism evidence="2">
    <name type="scientific">Streptomyces ficellus</name>
    <dbReference type="NCBI Taxonomy" id="1977088"/>
    <lineage>
        <taxon>Bacteria</taxon>
        <taxon>Bacillati</taxon>
        <taxon>Actinomycetota</taxon>
        <taxon>Actinomycetes</taxon>
        <taxon>Kitasatosporales</taxon>
        <taxon>Streptomycetaceae</taxon>
        <taxon>Streptomyces</taxon>
    </lineage>
</organism>
<dbReference type="OrthoDB" id="3191258at2"/>
<dbReference type="GO" id="GO:0016646">
    <property type="term" value="F:oxidoreductase activity, acting on the CH-NH group of donors, NAD or NADP as acceptor"/>
    <property type="evidence" value="ECO:0007669"/>
    <property type="project" value="TreeGrafter"/>
</dbReference>
<accession>A0A1W5T2I0</accession>
<evidence type="ECO:0000313" key="3">
    <source>
        <dbReference type="EMBL" id="QGV77892.1"/>
    </source>
</evidence>
<protein>
    <submittedName>
        <fullName evidence="3">Epimerase</fullName>
    </submittedName>
</protein>
<dbReference type="Proteomes" id="UP000422572">
    <property type="component" value="Chromosome"/>
</dbReference>
<dbReference type="PANTHER" id="PTHR43355">
    <property type="entry name" value="FLAVIN REDUCTASE (NADPH)"/>
    <property type="match status" value="1"/>
</dbReference>
<evidence type="ECO:0000313" key="4">
    <source>
        <dbReference type="Proteomes" id="UP000422572"/>
    </source>
</evidence>